<gene>
    <name evidence="1" type="ORF">PCON_12887</name>
</gene>
<accession>U4LL14</accession>
<protein>
    <submittedName>
        <fullName evidence="1">Uncharacterized protein</fullName>
    </submittedName>
</protein>
<keyword evidence="2" id="KW-1185">Reference proteome</keyword>
<organism evidence="1 2">
    <name type="scientific">Pyronema omphalodes (strain CBS 100304)</name>
    <name type="common">Pyronema confluens</name>
    <dbReference type="NCBI Taxonomy" id="1076935"/>
    <lineage>
        <taxon>Eukaryota</taxon>
        <taxon>Fungi</taxon>
        <taxon>Dikarya</taxon>
        <taxon>Ascomycota</taxon>
        <taxon>Pezizomycotina</taxon>
        <taxon>Pezizomycetes</taxon>
        <taxon>Pezizales</taxon>
        <taxon>Pyronemataceae</taxon>
        <taxon>Pyronema</taxon>
    </lineage>
</organism>
<dbReference type="EMBL" id="HF935795">
    <property type="protein sequence ID" value="CCX32267.1"/>
    <property type="molecule type" value="Genomic_DNA"/>
</dbReference>
<evidence type="ECO:0000313" key="1">
    <source>
        <dbReference type="EMBL" id="CCX32267.1"/>
    </source>
</evidence>
<evidence type="ECO:0000313" key="2">
    <source>
        <dbReference type="Proteomes" id="UP000018144"/>
    </source>
</evidence>
<sequence>MPGGWSCRRSTPPGE</sequence>
<proteinExistence type="predicted"/>
<dbReference type="Proteomes" id="UP000018144">
    <property type="component" value="Unassembled WGS sequence"/>
</dbReference>
<reference evidence="1 2" key="1">
    <citation type="journal article" date="2013" name="PLoS Genet.">
        <title>The genome and development-dependent transcriptomes of Pyronema confluens: a window into fungal evolution.</title>
        <authorList>
            <person name="Traeger S."/>
            <person name="Altegoer F."/>
            <person name="Freitag M."/>
            <person name="Gabaldon T."/>
            <person name="Kempken F."/>
            <person name="Kumar A."/>
            <person name="Marcet-Houben M."/>
            <person name="Poggeler S."/>
            <person name="Stajich J.E."/>
            <person name="Nowrousian M."/>
        </authorList>
    </citation>
    <scope>NUCLEOTIDE SEQUENCE [LARGE SCALE GENOMIC DNA]</scope>
    <source>
        <strain evidence="2">CBS 100304</strain>
        <tissue evidence="1">Vegetative mycelium</tissue>
    </source>
</reference>
<name>U4LL14_PYROM</name>